<evidence type="ECO:0000259" key="4">
    <source>
        <dbReference type="PROSITE" id="PS50235"/>
    </source>
</evidence>
<dbReference type="InterPro" id="IPR022033">
    <property type="entry name" value="Rav1p_C"/>
</dbReference>
<dbReference type="Pfam" id="PF10601">
    <property type="entry name" value="zf-LITAF-like"/>
    <property type="match status" value="1"/>
</dbReference>
<feature type="region of interest" description="Disordered" evidence="2">
    <location>
        <begin position="2563"/>
        <end position="2595"/>
    </location>
</feature>
<dbReference type="SMART" id="SM00714">
    <property type="entry name" value="LITAF"/>
    <property type="match status" value="1"/>
</dbReference>
<feature type="region of interest" description="Disordered" evidence="2">
    <location>
        <begin position="1181"/>
        <end position="1210"/>
    </location>
</feature>
<dbReference type="PROSITE" id="PS50294">
    <property type="entry name" value="WD_REPEATS_REGION"/>
    <property type="match status" value="1"/>
</dbReference>
<feature type="compositionally biased region" description="Polar residues" evidence="2">
    <location>
        <begin position="2484"/>
        <end position="2496"/>
    </location>
</feature>
<dbReference type="PROSITE" id="PS00973">
    <property type="entry name" value="USP_2"/>
    <property type="match status" value="1"/>
</dbReference>
<keyword evidence="3" id="KW-0472">Membrane</keyword>
<feature type="compositionally biased region" description="Polar residues" evidence="2">
    <location>
        <begin position="1200"/>
        <end position="1210"/>
    </location>
</feature>
<dbReference type="WBParaSite" id="Gr19_v10_g7808.t1">
    <property type="protein sequence ID" value="Gr19_v10_g7808.t1"/>
    <property type="gene ID" value="Gr19_v10_g7808"/>
</dbReference>
<feature type="domain" description="LITAF" evidence="5">
    <location>
        <begin position="3211"/>
        <end position="3298"/>
    </location>
</feature>
<dbReference type="PROSITE" id="PS51837">
    <property type="entry name" value="LITAF"/>
    <property type="match status" value="1"/>
</dbReference>
<dbReference type="InterPro" id="IPR018200">
    <property type="entry name" value="USP_CS"/>
</dbReference>
<dbReference type="Pfam" id="PF12234">
    <property type="entry name" value="Rav1p_C"/>
    <property type="match status" value="1"/>
</dbReference>
<accession>A0A914I6N9</accession>
<evidence type="ECO:0000313" key="7">
    <source>
        <dbReference type="WBParaSite" id="Gr19_v10_g7808.t1"/>
    </source>
</evidence>
<dbReference type="InterPro" id="IPR006629">
    <property type="entry name" value="LITAF"/>
</dbReference>
<feature type="compositionally biased region" description="Polar residues" evidence="2">
    <location>
        <begin position="3182"/>
        <end position="3200"/>
    </location>
</feature>
<dbReference type="Gene3D" id="3.90.70.10">
    <property type="entry name" value="Cysteine proteinases"/>
    <property type="match status" value="1"/>
</dbReference>
<dbReference type="InterPro" id="IPR029071">
    <property type="entry name" value="Ubiquitin-like_domsf"/>
</dbReference>
<proteinExistence type="predicted"/>
<keyword evidence="6" id="KW-1185">Reference proteome</keyword>
<evidence type="ECO:0000256" key="2">
    <source>
        <dbReference type="SAM" id="MobiDB-lite"/>
    </source>
</evidence>
<dbReference type="InterPro" id="IPR015943">
    <property type="entry name" value="WD40/YVTN_repeat-like_dom_sf"/>
</dbReference>
<dbReference type="PROSITE" id="PS50082">
    <property type="entry name" value="WD_REPEATS_2"/>
    <property type="match status" value="2"/>
</dbReference>
<sequence length="3301" mass="368201">MADTILTQNAEDVDLDVCWSTCHLDGHNCLAHTAPKRKRKNCTENPFCIHRLGLELLDKLSESLKAPKVLVRRDSSRQPCGLTNAGNFCYVNIFLQTWFNDLKFRQCIYNWRPSENWTKPPTARLDIEATMNCLQQLFITMQFTPFESTDAGAFIELLRLDDRQQDVLEFHTRFFDKIKDNLDSHPNGRPILDVIRHFQSRINQTIFCANCNRTSVTAGEDHALQIAIDGHQSLISAIQSFFAPEPLTDYRCEQCGLRGRVTRTANFTQLPEVLIIQLTRYVVGSNGRVRKLPHAVQYPRILAGHELQQDVVGAADYKLCAVMIHQGQSMNSGHYYDIIRDPIIGKWFSYNDATVTEKPAPGYSGVLTKKPKATADTKGCYALIYRKAGSEPTGPVQSPANDVLTNVKNKLEEDFSRKHKGDGAAFGVWKKLIGERRVRLRELWSELEVHNGPAFVDHPEDITFLPTTLLSDILAKEHTAFEECKSVDSKYATSRVSAVAIPLCEHSRIIPGPLNRGALKAVNTLAAQRLIREYKVKLTTRTGADLCLDCVRRLRAYYVSRFAAAAVVEEGFFYPDGANIYIELKSDATNNKAEAVTDQPMDWVTRRESRQEKAAKKLIKIKMCSDETINDLKVRIFEQTQHPLASQLLYCGPQMLNGSWTLERAQVPANNHDAPLILHVQEQDGGEDEDEQNAGTTGGGFGHTALRRGAISICGLMSLNAGFKHVVVGTLNSVANAHSVGAVDGINFIACAIGLDVYITTDSFERVQTLSQNVGEFGAVTAVNCCNESGRIAICHETKLRLFEPSPGQQINGEKLIFPYRWFGTQNWDIDTEVDNVQWILGGLRLLVFAGQDLLLYQHKVLSCAVGGVKNEREKRGVKFTLTPDYETVWEIVWTTNLANRVKHVRVSSDGALFATCGHEDPLVKIWYQLKESNSFSFIYVQHPASVRGFEWRRSGGYFMPKRWAQNALITWCDDNTARIWKETPSQDAHVELHFISTIDKVIALQQEREQQSDNRLKKHPKMAAQMKRAKSRLMHKMGQLINEKRKVSADSGGVLLPTGPTSDMLRSPTFADFSVPTYTSGDTLEFNLVATINAENDCFLVPSLNSLGANSENRKGRSIFSVHWLNNKEHRFILGTQQLLVDALPFSGFEHGVKDLQVLHSLHSSTSSAGIAANPADLLDIPSHHHTNHPPTHSITSPNLSKTATTTEEMPSAKDLLDYKLEMLLRQWNRSSDLLFAIHPLDGSLMTWTLEWLDDAWKQPTVSFASRLPDAFPLAEAALLSIWLNTLHPSSQYGFNALALSQQQHHKGGGEEDDQQNPFGHFHTNKTLLAERNDVCLLTKHDDNHSLNLWRFQIDEQNDHSYNTFGGRRTEQPVPFSIASVLHEFRLSAEQKLDGSTLLEVLNNESLFDASALVNPLLPQYHPVQLVGLLNSGRIQRVKAILLNILRSLCQRQQGVSPWFKLGKKNAIRQRQKMGERNLDASNDVQKRRNSISVRASVEADGGLDYDDLATVNPLPLYALLAADKATDNNNTTRVKSVVQSLKMPATGEMTDSDRVVYDALFASEYVEEDLDLDIGDVESFSMTSRKQSLGRTRKISSGSLEIRAFASSNPNASPPINLTAKHSRLLTEMLTHIHLPGLSSVDQMHLLAVADTISHFSTNAMVDRLTQANAELQPIIDRSSSLGDSAASGYAVSGSGIETVDECATSPQSKGNFDGIHNLGVPFEHRNGAAQLHPVLPASGRKNNATLRNCMERVAKNAFQKEQEPMDAALFYLAMRKKNVLTQLFKTVNDSRMFTFFREDFSLEKWKKAALKNAFVLMSKQRFQHAAAFFLLGGSLKDAIQTILNRIGDIQLAMVVIRFYEPDSERQLELLTELLCREVLGCEPSKFHSMVQEGKEKALFTSASRDPFERSMALWIMNEYALSAATLLEEPSMADRKGEERRGSLIKDLSTCGEIALPDIFNFYSFLRRHPLVIRQKLAKAGISTTSTEHFLTWTHRIGAKLSAGERQLYFRTASSHLSAGCPLLALDVLSRMPVQIDEEEDDVGKLTEGLSDQTKKEDHMHKEEVDWSSPVNRLGDMDNDDKLELKWSDIEEWEGGKDGVNGSKVVETELLRNPTDDEPNSGTRATLSIITDELNTLVVGGGYEVAGGQLRLELFSWLERECVILHNICDIQGEAPVGFDAVDTLFVGPSADGESSSYSASISSASSLVDDLKQQRDDSSATVDADSAQTAENSRLIAVQMELLLLLLEVQQNDSLSDTQYSQRESLPGIHSFPLLVSSISSTNASASLLTSPLRFMVDQYATLIHSINELSRPPQIDSDKTKLQNLFNLSQVLSLCVYQSLSDVENLAKNSFSNFSGPLTQPLRRYSNAGGKVPDDEVPVTSLPSHWPGVSNLVALLSRERIRHEKTSPNLRLLLVEFFVAIALSIFCHAFAFYDSHWLFRLCAHPMDVAMFSLLFGGGGERRLRSAVPARPPPPMRASNVIQQEHQPTPKSTDQDEAAIRAKLHAKVFRIEAPSSKANVPSSGRQQHSEQIIQCWVPPRKHIVQYLAEKVVLDGATDRTNECYNSDDETPPEKGGQRASVAEEEEAQEVLPHDASNGYAWTLMRLAIVRHVQHKLRSFVEMVGFDLQEIAHISPKLNLTLKRLNSWASQLEDELEGWKDGCPSDFLPHMSPIPDVSEPLHHSSFPSTSTWSSPLLYKYRVLLEPGNSPFEYIAPGVRAVRRLWNFLVVQENLAPIFVRYTFGKTKERIASSVTKNADANSILSVVKLIHREHDPIVAFAINSTRPGFMELSIERVLDEHERVVSRLQQYPSTSSFLLGQNRAEDNDDYQLLIPGNDNKPGKLLPAQTSSHSLNTFIVDRSRLCLQKLRKRPISGVRRLEAHCSLPYYVSGSSDGSIILWEWGVEQPVFIARVTGQFAKVAKLSFSQNGARFAAVDGDGLLCIWQAQPGVAAKKPYFSQKCHNKFASDVKFLGQTSTLLVTAGHSINDQNIVLWDTLMPQSKSTVHSFVGHPDGAYCVAYQPNTQSIISGGKHGEICIWDVRQRQLRATLRAFDNAGASVRSICLDPSGDTIAAGSSEGDIKIWSSATVVPQLLYSLPTEHAARSGFSLRQVASVSIQGVQQINIDSRMNMCSCGADNSLKLRIIPSFSTLMIVHFESINSRIRTANEDAKALHFRGQMSQKSGPPSSPRPITSSVPVPLHRSASHSPSVLANANKFLSDRPQLIDCPRCKQHGFTELKHVIGLFTWVSFLVLLITGLFVLPLFFLWVPFFIDTFKDVEHRCPNCKTHIGTFRRLGK</sequence>
<evidence type="ECO:0000259" key="5">
    <source>
        <dbReference type="PROSITE" id="PS51837"/>
    </source>
</evidence>
<protein>
    <submittedName>
        <fullName evidence="7">USP domain-containing protein</fullName>
    </submittedName>
</protein>
<dbReference type="InterPro" id="IPR052208">
    <property type="entry name" value="DmX-like/RAVE_component"/>
</dbReference>
<reference evidence="7" key="1">
    <citation type="submission" date="2022-11" db="UniProtKB">
        <authorList>
            <consortium name="WormBaseParasite"/>
        </authorList>
    </citation>
    <scope>IDENTIFICATION</scope>
</reference>
<dbReference type="InterPro" id="IPR001680">
    <property type="entry name" value="WD40_rpt"/>
</dbReference>
<dbReference type="InterPro" id="IPR001394">
    <property type="entry name" value="Peptidase_C19_UCH"/>
</dbReference>
<evidence type="ECO:0000313" key="6">
    <source>
        <dbReference type="Proteomes" id="UP000887572"/>
    </source>
</evidence>
<dbReference type="InterPro" id="IPR038765">
    <property type="entry name" value="Papain-like_cys_pep_sf"/>
</dbReference>
<name>A0A914I6N9_GLORO</name>
<dbReference type="InterPro" id="IPR036322">
    <property type="entry name" value="WD40_repeat_dom_sf"/>
</dbReference>
<feature type="region of interest" description="Disordered" evidence="2">
    <location>
        <begin position="2043"/>
        <end position="2076"/>
    </location>
</feature>
<dbReference type="PROSITE" id="PS50235">
    <property type="entry name" value="USP_3"/>
    <property type="match status" value="1"/>
</dbReference>
<feature type="compositionally biased region" description="Low complexity" evidence="2">
    <location>
        <begin position="1190"/>
        <end position="1199"/>
    </location>
</feature>
<dbReference type="PANTHER" id="PTHR13950">
    <property type="entry name" value="RABCONNECTIN-RELATED"/>
    <property type="match status" value="1"/>
</dbReference>
<organism evidence="6 7">
    <name type="scientific">Globodera rostochiensis</name>
    <name type="common">Golden nematode worm</name>
    <name type="synonym">Heterodera rostochiensis</name>
    <dbReference type="NCBI Taxonomy" id="31243"/>
    <lineage>
        <taxon>Eukaryota</taxon>
        <taxon>Metazoa</taxon>
        <taxon>Ecdysozoa</taxon>
        <taxon>Nematoda</taxon>
        <taxon>Chromadorea</taxon>
        <taxon>Rhabditida</taxon>
        <taxon>Tylenchina</taxon>
        <taxon>Tylenchomorpha</taxon>
        <taxon>Tylenchoidea</taxon>
        <taxon>Heteroderidae</taxon>
        <taxon>Heteroderinae</taxon>
        <taxon>Globodera</taxon>
    </lineage>
</organism>
<evidence type="ECO:0000256" key="3">
    <source>
        <dbReference type="SAM" id="Phobius"/>
    </source>
</evidence>
<feature type="region of interest" description="Disordered" evidence="2">
    <location>
        <begin position="2469"/>
        <end position="2501"/>
    </location>
</feature>
<dbReference type="Gene3D" id="2.130.10.10">
    <property type="entry name" value="YVTN repeat-like/Quinoprotein amine dehydrogenase"/>
    <property type="match status" value="2"/>
</dbReference>
<feature type="repeat" description="WD" evidence="1">
    <location>
        <begin position="3057"/>
        <end position="3089"/>
    </location>
</feature>
<dbReference type="InterPro" id="IPR028889">
    <property type="entry name" value="USP"/>
</dbReference>
<dbReference type="GO" id="GO:0016579">
    <property type="term" value="P:protein deubiquitination"/>
    <property type="evidence" value="ECO:0007669"/>
    <property type="project" value="InterPro"/>
</dbReference>
<dbReference type="SUPFAM" id="SSF50978">
    <property type="entry name" value="WD40 repeat-like"/>
    <property type="match status" value="2"/>
</dbReference>
<keyword evidence="3" id="KW-0812">Transmembrane</keyword>
<dbReference type="Pfam" id="PF00400">
    <property type="entry name" value="WD40"/>
    <property type="match status" value="2"/>
</dbReference>
<dbReference type="Pfam" id="PF00443">
    <property type="entry name" value="UCH"/>
    <property type="match status" value="1"/>
</dbReference>
<feature type="domain" description="USP" evidence="4">
    <location>
        <begin position="80"/>
        <end position="388"/>
    </location>
</feature>
<dbReference type="SMART" id="SM00320">
    <property type="entry name" value="WD40"/>
    <property type="match status" value="8"/>
</dbReference>
<feature type="repeat" description="WD" evidence="1">
    <location>
        <begin position="3012"/>
        <end position="3053"/>
    </location>
</feature>
<evidence type="ECO:0000256" key="1">
    <source>
        <dbReference type="PROSITE-ProRule" id="PRU00221"/>
    </source>
</evidence>
<dbReference type="GO" id="GO:0007035">
    <property type="term" value="P:vacuolar acidification"/>
    <property type="evidence" value="ECO:0007669"/>
    <property type="project" value="TreeGrafter"/>
</dbReference>
<keyword evidence="3" id="KW-1133">Transmembrane helix</keyword>
<feature type="region of interest" description="Disordered" evidence="2">
    <location>
        <begin position="3180"/>
        <end position="3200"/>
    </location>
</feature>
<dbReference type="SUPFAM" id="SSF54236">
    <property type="entry name" value="Ubiquitin-like"/>
    <property type="match status" value="1"/>
</dbReference>
<dbReference type="SUPFAM" id="SSF54001">
    <property type="entry name" value="Cysteine proteinases"/>
    <property type="match status" value="1"/>
</dbReference>
<dbReference type="GO" id="GO:0004843">
    <property type="term" value="F:cysteine-type deubiquitinase activity"/>
    <property type="evidence" value="ECO:0007669"/>
    <property type="project" value="InterPro"/>
</dbReference>
<keyword evidence="1" id="KW-0853">WD repeat</keyword>
<dbReference type="GO" id="GO:0043291">
    <property type="term" value="C:RAVE complex"/>
    <property type="evidence" value="ECO:0007669"/>
    <property type="project" value="TreeGrafter"/>
</dbReference>
<dbReference type="PANTHER" id="PTHR13950:SF9">
    <property type="entry name" value="RABCONNECTIN-3A"/>
    <property type="match status" value="1"/>
</dbReference>
<feature type="transmembrane region" description="Helical" evidence="3">
    <location>
        <begin position="3245"/>
        <end position="3272"/>
    </location>
</feature>
<dbReference type="Proteomes" id="UP000887572">
    <property type="component" value="Unplaced"/>
</dbReference>
<feature type="compositionally biased region" description="Basic and acidic residues" evidence="2">
    <location>
        <begin position="2056"/>
        <end position="2068"/>
    </location>
</feature>